<dbReference type="EMBL" id="GGEC01065021">
    <property type="protein sequence ID" value="MBX45505.1"/>
    <property type="molecule type" value="Transcribed_RNA"/>
</dbReference>
<evidence type="ECO:0000313" key="1">
    <source>
        <dbReference type="EMBL" id="MBX45505.1"/>
    </source>
</evidence>
<accession>A0A2P2NST5</accession>
<proteinExistence type="predicted"/>
<organism evidence="1">
    <name type="scientific">Rhizophora mucronata</name>
    <name type="common">Asiatic mangrove</name>
    <dbReference type="NCBI Taxonomy" id="61149"/>
    <lineage>
        <taxon>Eukaryota</taxon>
        <taxon>Viridiplantae</taxon>
        <taxon>Streptophyta</taxon>
        <taxon>Embryophyta</taxon>
        <taxon>Tracheophyta</taxon>
        <taxon>Spermatophyta</taxon>
        <taxon>Magnoliopsida</taxon>
        <taxon>eudicotyledons</taxon>
        <taxon>Gunneridae</taxon>
        <taxon>Pentapetalae</taxon>
        <taxon>rosids</taxon>
        <taxon>fabids</taxon>
        <taxon>Malpighiales</taxon>
        <taxon>Rhizophoraceae</taxon>
        <taxon>Rhizophora</taxon>
    </lineage>
</organism>
<name>A0A2P2NST5_RHIMU</name>
<sequence>MPQGGQHKHAVGIRMSNQGIKMFRFAFSRINVSKDLMNARST</sequence>
<dbReference type="AlphaFoldDB" id="A0A2P2NST5"/>
<protein>
    <submittedName>
        <fullName evidence="1">Uncharacterized protein</fullName>
    </submittedName>
</protein>
<reference evidence="1" key="1">
    <citation type="submission" date="2018-02" db="EMBL/GenBank/DDBJ databases">
        <title>Rhizophora mucronata_Transcriptome.</title>
        <authorList>
            <person name="Meera S.P."/>
            <person name="Sreeshan A."/>
            <person name="Augustine A."/>
        </authorList>
    </citation>
    <scope>NUCLEOTIDE SEQUENCE</scope>
    <source>
        <tissue evidence="1">Leaf</tissue>
    </source>
</reference>